<accession>A0A345HZU7</accession>
<protein>
    <recommendedName>
        <fullName evidence="3">DUF4145 domain-containing protein</fullName>
    </recommendedName>
</protein>
<keyword evidence="2" id="KW-1185">Reference proteome</keyword>
<proteinExistence type="predicted"/>
<evidence type="ECO:0008006" key="3">
    <source>
        <dbReference type="Google" id="ProtNLM"/>
    </source>
</evidence>
<evidence type="ECO:0000313" key="2">
    <source>
        <dbReference type="Proteomes" id="UP000253868"/>
    </source>
</evidence>
<dbReference type="AlphaFoldDB" id="A0A345HZU7"/>
<reference evidence="2" key="1">
    <citation type="submission" date="2018-07" db="EMBL/GenBank/DDBJ databases">
        <authorList>
            <person name="Zhao J."/>
        </authorList>
    </citation>
    <scope>NUCLEOTIDE SEQUENCE [LARGE SCALE GENOMIC DNA]</scope>
    <source>
        <strain evidence="2">GSSD-12</strain>
    </source>
</reference>
<name>A0A345HZU7_9ACTN</name>
<organism evidence="1 2">
    <name type="scientific">Streptomyces paludis</name>
    <dbReference type="NCBI Taxonomy" id="2282738"/>
    <lineage>
        <taxon>Bacteria</taxon>
        <taxon>Bacillati</taxon>
        <taxon>Actinomycetota</taxon>
        <taxon>Actinomycetes</taxon>
        <taxon>Kitasatosporales</taxon>
        <taxon>Streptomycetaceae</taxon>
        <taxon>Streptomyces</taxon>
    </lineage>
</organism>
<dbReference type="EMBL" id="CP031194">
    <property type="protein sequence ID" value="AXG82221.1"/>
    <property type="molecule type" value="Genomic_DNA"/>
</dbReference>
<sequence>MMLRGRHVEQDGPMVLRGVRETSYYYPPYDYDCPSAPQLHARLSVTEDLIVAWNFGEIAPEVLLEELHTACELVLEELVNKRAKKLSFAQLIAAAAEAGLFHGAHDSEPSTTELLEDLKDLRKNVRHRAAEGARPWLEKRWEHVSVCLERLVRHVNEQNSQSPVTPR</sequence>
<dbReference type="KEGG" id="spad:DVK44_36085"/>
<dbReference type="Proteomes" id="UP000253868">
    <property type="component" value="Chromosome"/>
</dbReference>
<evidence type="ECO:0000313" key="1">
    <source>
        <dbReference type="EMBL" id="AXG82221.1"/>
    </source>
</evidence>
<dbReference type="OrthoDB" id="5191174at2"/>
<gene>
    <name evidence="1" type="ORF">DVK44_36085</name>
</gene>